<dbReference type="PATRIC" id="fig|1434117.4.peg.122"/>
<dbReference type="RefSeq" id="WP_048036742.1">
    <property type="nucleotide sequence ID" value="NZ_CP009509.1"/>
</dbReference>
<evidence type="ECO:0000256" key="1">
    <source>
        <dbReference type="SAM" id="Phobius"/>
    </source>
</evidence>
<dbReference type="EMBL" id="CP009509">
    <property type="protein sequence ID" value="AKB39099.1"/>
    <property type="molecule type" value="Genomic_DNA"/>
</dbReference>
<name>A0A0E3PU65_METMZ</name>
<dbReference type="HOGENOM" id="CLU_1363666_0_0_2"/>
<organism evidence="2 3">
    <name type="scientific">Methanosarcina mazei WWM610</name>
    <dbReference type="NCBI Taxonomy" id="1434117"/>
    <lineage>
        <taxon>Archaea</taxon>
        <taxon>Methanobacteriati</taxon>
        <taxon>Methanobacteriota</taxon>
        <taxon>Stenosarchaea group</taxon>
        <taxon>Methanomicrobia</taxon>
        <taxon>Methanosarcinales</taxon>
        <taxon>Methanosarcinaceae</taxon>
        <taxon>Methanosarcina</taxon>
    </lineage>
</organism>
<reference evidence="2 3" key="1">
    <citation type="submission" date="2014-07" db="EMBL/GenBank/DDBJ databases">
        <title>Methanogenic archaea and the global carbon cycle.</title>
        <authorList>
            <person name="Henriksen J.R."/>
            <person name="Luke J."/>
            <person name="Reinhart S."/>
            <person name="Benedict M.N."/>
            <person name="Youngblut N.D."/>
            <person name="Metcalf M.E."/>
            <person name="Whitaker R.J."/>
            <person name="Metcalf W.W."/>
        </authorList>
    </citation>
    <scope>NUCLEOTIDE SEQUENCE [LARGE SCALE GENOMIC DNA]</scope>
    <source>
        <strain evidence="2 3">WWM610</strain>
    </source>
</reference>
<feature type="transmembrane region" description="Helical" evidence="1">
    <location>
        <begin position="160"/>
        <end position="181"/>
    </location>
</feature>
<dbReference type="AlphaFoldDB" id="A0A0E3PU65"/>
<gene>
    <name evidence="2" type="ORF">MSMAW_0108</name>
</gene>
<dbReference type="Pfam" id="PF07895">
    <property type="entry name" value="DUF1673"/>
    <property type="match status" value="1"/>
</dbReference>
<keyword evidence="1" id="KW-1133">Transmembrane helix</keyword>
<feature type="transmembrane region" description="Helical" evidence="1">
    <location>
        <begin position="61"/>
        <end position="79"/>
    </location>
</feature>
<dbReference type="Proteomes" id="UP000033058">
    <property type="component" value="Chromosome"/>
</dbReference>
<sequence>MIREARYIKKLVGWCPYAKTTGLDSRNGPANFEAYDQSGGEKAGGPEVLSRFSRLFSRYDVRILLPTLFFTFYLIILLSQKGINSEAFLLGLSLSLLTYLLGWKKQMNKYNTLAKKPAVVSSFKKTFIWVISVIILGLILFMVLLSHLSHILYFLNAQSMYSFIAGAWILMWGSYLQLIYWEKENHMKIYIKSEKGFQKMYALGEKEREL</sequence>
<proteinExistence type="predicted"/>
<evidence type="ECO:0000313" key="2">
    <source>
        <dbReference type="EMBL" id="AKB39099.1"/>
    </source>
</evidence>
<dbReference type="GeneID" id="24849702"/>
<keyword evidence="1" id="KW-0812">Transmembrane</keyword>
<feature type="transmembrane region" description="Helical" evidence="1">
    <location>
        <begin position="85"/>
        <end position="103"/>
    </location>
</feature>
<feature type="transmembrane region" description="Helical" evidence="1">
    <location>
        <begin position="126"/>
        <end position="148"/>
    </location>
</feature>
<evidence type="ECO:0008006" key="4">
    <source>
        <dbReference type="Google" id="ProtNLM"/>
    </source>
</evidence>
<accession>A0A0E3PU65</accession>
<keyword evidence="1" id="KW-0472">Membrane</keyword>
<dbReference type="InterPro" id="IPR012874">
    <property type="entry name" value="DUF1673_METspp"/>
</dbReference>
<evidence type="ECO:0000313" key="3">
    <source>
        <dbReference type="Proteomes" id="UP000033058"/>
    </source>
</evidence>
<protein>
    <recommendedName>
        <fullName evidence="4">DUF1673 domain-containing protein</fullName>
    </recommendedName>
</protein>